<feature type="transmembrane region" description="Helical" evidence="22">
    <location>
        <begin position="829"/>
        <end position="850"/>
    </location>
</feature>
<evidence type="ECO:0000256" key="13">
    <source>
        <dbReference type="ARBA" id="ARBA00023015"/>
    </source>
</evidence>
<evidence type="ECO:0000256" key="14">
    <source>
        <dbReference type="ARBA" id="ARBA00023065"/>
    </source>
</evidence>
<dbReference type="PROSITE" id="PS00220">
    <property type="entry name" value="ANION_EXCHANGER_2"/>
    <property type="match status" value="1"/>
</dbReference>
<comment type="subcellular location">
    <subcellularLocation>
        <location evidence="2">Cell membrane</location>
        <topology evidence="2">Multi-pass membrane protein</topology>
    </subcellularLocation>
    <subcellularLocation>
        <location evidence="22">Membrane</location>
        <topology evidence="22">Multi-pass membrane protein</topology>
    </subcellularLocation>
    <subcellularLocation>
        <location evidence="1 20 21">Nucleus</location>
    </subcellularLocation>
</comment>
<keyword evidence="8 20" id="KW-0479">Metal-binding</keyword>
<feature type="domain" description="Bicarbonate transporter-like transmembrane" evidence="24">
    <location>
        <begin position="329"/>
        <end position="857"/>
    </location>
</feature>
<comment type="domain">
    <text evidence="20">The C-terminal SGF11-type zinc-finger domain forms part of the 'catalytic lobe' of the SAGA deubiquitination module.</text>
</comment>
<dbReference type="Gene3D" id="3.30.160.60">
    <property type="entry name" value="Classic Zinc Finger"/>
    <property type="match status" value="1"/>
</dbReference>
<dbReference type="GO" id="GO:0008509">
    <property type="term" value="F:monoatomic anion transmembrane transporter activity"/>
    <property type="evidence" value="ECO:0007669"/>
    <property type="project" value="InterPro"/>
</dbReference>
<name>A0A3N0Y466_ANAGA</name>
<keyword evidence="13 20" id="KW-0805">Transcription regulation</keyword>
<keyword evidence="27" id="KW-1185">Reference proteome</keyword>
<dbReference type="PRINTS" id="PR00165">
    <property type="entry name" value="ANIONEXCHNGR"/>
</dbReference>
<evidence type="ECO:0000256" key="7">
    <source>
        <dbReference type="ARBA" id="ARBA00022692"/>
    </source>
</evidence>
<dbReference type="HAMAP" id="MF_03047">
    <property type="entry name" value="Sgf11"/>
    <property type="match status" value="1"/>
</dbReference>
<dbReference type="InterPro" id="IPR013769">
    <property type="entry name" value="Band3_cytoplasmic_dom"/>
</dbReference>
<feature type="transmembrane region" description="Helical" evidence="22">
    <location>
        <begin position="391"/>
        <end position="417"/>
    </location>
</feature>
<dbReference type="FunFam" id="3.40.930.10:FF:000020">
    <property type="entry name" value="Anion exchange protein"/>
    <property type="match status" value="1"/>
</dbReference>
<keyword evidence="7 22" id="KW-0812">Transmembrane</keyword>
<organism evidence="26 27">
    <name type="scientific">Anabarilius grahami</name>
    <name type="common">Kanglang fish</name>
    <name type="synonym">Barilius grahami</name>
    <dbReference type="NCBI Taxonomy" id="495550"/>
    <lineage>
        <taxon>Eukaryota</taxon>
        <taxon>Metazoa</taxon>
        <taxon>Chordata</taxon>
        <taxon>Craniata</taxon>
        <taxon>Vertebrata</taxon>
        <taxon>Euteleostomi</taxon>
        <taxon>Actinopterygii</taxon>
        <taxon>Neopterygii</taxon>
        <taxon>Teleostei</taxon>
        <taxon>Ostariophysi</taxon>
        <taxon>Cypriniformes</taxon>
        <taxon>Xenocyprididae</taxon>
        <taxon>Xenocypridinae</taxon>
        <taxon>Xenocypridinae incertae sedis</taxon>
        <taxon>Anabarilius</taxon>
    </lineage>
</organism>
<feature type="domain" description="Band 3 cytoplasmic" evidence="25">
    <location>
        <begin position="1"/>
        <end position="280"/>
    </location>
</feature>
<comment type="similarity">
    <text evidence="20 21">Belongs to the SGF11 family.</text>
</comment>
<dbReference type="OrthoDB" id="1735926at2759"/>
<dbReference type="Proteomes" id="UP000281406">
    <property type="component" value="Unassembled WGS sequence"/>
</dbReference>
<evidence type="ECO:0000256" key="22">
    <source>
        <dbReference type="RuleBase" id="RU362035"/>
    </source>
</evidence>
<dbReference type="EMBL" id="RJVU01053030">
    <property type="protein sequence ID" value="ROL40992.1"/>
    <property type="molecule type" value="Genomic_DNA"/>
</dbReference>
<keyword evidence="4 22" id="KW-0813">Transport</keyword>
<evidence type="ECO:0000256" key="20">
    <source>
        <dbReference type="HAMAP-Rule" id="MF_03047"/>
    </source>
</evidence>
<evidence type="ECO:0000256" key="12">
    <source>
        <dbReference type="ARBA" id="ARBA00022989"/>
    </source>
</evidence>
<keyword evidence="11 20" id="KW-0156">Chromatin regulator</keyword>
<dbReference type="GO" id="GO:0008270">
    <property type="term" value="F:zinc ion binding"/>
    <property type="evidence" value="ECO:0007669"/>
    <property type="project" value="UniProtKB-UniRule"/>
</dbReference>
<keyword evidence="6" id="KW-0039">Anion exchange</keyword>
<evidence type="ECO:0000256" key="18">
    <source>
        <dbReference type="ARBA" id="ARBA00023242"/>
    </source>
</evidence>
<evidence type="ECO:0000256" key="1">
    <source>
        <dbReference type="ARBA" id="ARBA00004123"/>
    </source>
</evidence>
<feature type="zinc finger region" description="SGF11-type" evidence="20">
    <location>
        <begin position="1038"/>
        <end position="1059"/>
    </location>
</feature>
<dbReference type="PANTHER" id="PTHR11453:SF12">
    <property type="entry name" value="BAND 3 ANION TRANSPORT PROTEIN"/>
    <property type="match status" value="1"/>
</dbReference>
<dbReference type="InterPro" id="IPR003020">
    <property type="entry name" value="HCO3_transpt_euk"/>
</dbReference>
<dbReference type="NCBIfam" id="TIGR00834">
    <property type="entry name" value="ae"/>
    <property type="match status" value="1"/>
</dbReference>
<dbReference type="InterPro" id="IPR001717">
    <property type="entry name" value="Anion_exchange"/>
</dbReference>
<keyword evidence="14 22" id="KW-0406">Ion transport</keyword>
<dbReference type="Pfam" id="PF07565">
    <property type="entry name" value="Band_3_cyto"/>
    <property type="match status" value="1"/>
</dbReference>
<gene>
    <name evidence="20" type="primary">ATXN7L3</name>
    <name evidence="26" type="ORF">DPX16_22835</name>
</gene>
<feature type="transmembrane region" description="Helical" evidence="22">
    <location>
        <begin position="805"/>
        <end position="822"/>
    </location>
</feature>
<keyword evidence="9 20" id="KW-0863">Zinc-finger</keyword>
<dbReference type="InterPro" id="IPR013246">
    <property type="entry name" value="SAGA_su_Sgf11"/>
</dbReference>
<dbReference type="Pfam" id="PF08209">
    <property type="entry name" value="Sgf11"/>
    <property type="match status" value="1"/>
</dbReference>
<feature type="transmembrane region" description="Helical" evidence="22">
    <location>
        <begin position="470"/>
        <end position="488"/>
    </location>
</feature>
<feature type="transmembrane region" description="Helical" evidence="22">
    <location>
        <begin position="580"/>
        <end position="600"/>
    </location>
</feature>
<comment type="catalytic activity">
    <reaction evidence="19">
        <text>hydrogencarbonate(in) + chloride(out) = hydrogencarbonate(out) + chloride(in)</text>
        <dbReference type="Rhea" id="RHEA:72363"/>
        <dbReference type="ChEBI" id="CHEBI:17544"/>
        <dbReference type="ChEBI" id="CHEBI:17996"/>
    </reaction>
</comment>
<feature type="transmembrane region" description="Helical" evidence="22">
    <location>
        <begin position="356"/>
        <end position="379"/>
    </location>
</feature>
<evidence type="ECO:0000256" key="5">
    <source>
        <dbReference type="ARBA" id="ARBA00022475"/>
    </source>
</evidence>
<dbReference type="GO" id="GO:0051453">
    <property type="term" value="P:regulation of intracellular pH"/>
    <property type="evidence" value="ECO:0007669"/>
    <property type="project" value="TreeGrafter"/>
</dbReference>
<dbReference type="InterPro" id="IPR018241">
    <property type="entry name" value="Anion_exchange_CS"/>
</dbReference>
<sequence>MNESVKNPNQQSYWQETGRWVGYEETYDVEAGRWGPSHISYLTFKSLVQIRRTMNTGVVMLDREEKILSSIIEKIVDALVSKKQIQPGDRDKVLQALMHKQSQSAETQPLTSGLEMQKFSVTEKVSKFSCFKCSEHNYKALKQYCWSHFQNDFSQLMNNKNIDSDSESIRDTADSAEASMVLVGALEFLERPTVAFVRLRDAVVLESALEAPVPVRFIFILIGPSTIDMDYHECGRAMAALLADKVFNQAAFQAQSDRELTDAVEDFMDCCIVIPPTEIQDESMLTLLIPFQKRLLQERLRPSDPKLRLEVKPRKRPPPEDPLGRTGVPFGGMIRDMKRRYQHYVSDITDALNAQVVAAIIFIYFAALSPAITFGGLLADKVDNMMGVSELMISTSVLGIIFCLVAAQPILVIGFSGPLLVFEEAFFNFCKSQGIEYIVGRVWVGAWLVVIVVVIVALEGSFLVRFISRFTQEIFSILISLIFIYETFAKLGRVFKEHPLVLNYEHLNNTVEDPWHSVVNYQRLLDNATGNVSVVRSVQHQPYPNTALLSMCLMFGCFSIAYYLRMFKNGKFLPGKIRRLLGDFGVPIAIFLMVAVDINIEDTYTQKLVVPKGLQVSNPKMRGWIINPMGEHKPFPVWMMFASVVPAMLVFILIFLESQITTLIVSKPERKMAKGSGFHMDLLILVSMGGLSAIFGVPWLSAATVRSVSHANALTVMSKGPKPEIEKVLEQRVSGVIVALLVGLSILMEPILKMIPITALFGIFLYMGITSLSGIQLWDRMLLLLIPKKYHPDEPYATRVSTSRMHVFTAIQIACLAVLWMVKSSPVSLALPFVLILTIPLRMFMTGRLFTEQEMKCPGHPTPLPLEVALTSAASKGFKRYQTRNKGLKKCNWRCVRSVIRIDQELLSQLTVWRALVFCEAGKVSATVNQSLSSAHDCCTTACRQQCFLLELLQMKMEDVSLSSMDNSKMEGFAQEILSDLVEDACLGLCFEVHRAVKQGYFFLDDTDQESMKDFEIVDQPGVDIFGQVYNQWKNKECVCPNCSRSIAASRFAPHLEKCLGMGRNSSRIANRRIASGNNTNKSESDQEDNDDVNDNDWSYGAEKKAKKRKSDKVFLHSLKQPVLLNPNSPRRSKSMKHKNGKYALPSKTNLLCEISVYSIFKC</sequence>
<evidence type="ECO:0000259" key="25">
    <source>
        <dbReference type="Pfam" id="PF07565"/>
    </source>
</evidence>
<dbReference type="InterPro" id="IPR011531">
    <property type="entry name" value="HCO3_transpt-like_TM_dom"/>
</dbReference>
<dbReference type="FunFam" id="3.30.160.60:FF:000118">
    <property type="entry name" value="Ataxin-7-like protein 3"/>
    <property type="match status" value="1"/>
</dbReference>
<evidence type="ECO:0000256" key="23">
    <source>
        <dbReference type="SAM" id="MobiDB-lite"/>
    </source>
</evidence>
<dbReference type="AlphaFoldDB" id="A0A3N0Y466"/>
<keyword evidence="12 22" id="KW-1133">Transmembrane helix</keyword>
<evidence type="ECO:0000256" key="6">
    <source>
        <dbReference type="ARBA" id="ARBA00022681"/>
    </source>
</evidence>
<evidence type="ECO:0000256" key="21">
    <source>
        <dbReference type="RuleBase" id="RU261113"/>
    </source>
</evidence>
<feature type="region of interest" description="Disordered" evidence="23">
    <location>
        <begin position="1070"/>
        <end position="1111"/>
    </location>
</feature>
<evidence type="ECO:0000313" key="26">
    <source>
        <dbReference type="EMBL" id="ROL40992.1"/>
    </source>
</evidence>
<evidence type="ECO:0000256" key="15">
    <source>
        <dbReference type="ARBA" id="ARBA00023136"/>
    </source>
</evidence>
<dbReference type="GO" id="GO:0000124">
    <property type="term" value="C:SAGA complex"/>
    <property type="evidence" value="ECO:0007669"/>
    <property type="project" value="UniProtKB-UniRule"/>
</dbReference>
<keyword evidence="10 20" id="KW-0862">Zinc</keyword>
<feature type="compositionally biased region" description="Basic and acidic residues" evidence="23">
    <location>
        <begin position="306"/>
        <end position="323"/>
    </location>
</feature>
<keyword evidence="15 22" id="KW-0472">Membrane</keyword>
<comment type="function">
    <text evidence="20 21">Component of the transcription regulatory histone acetylation (HAT) complex SAGA, a multiprotein complex that activates transcription by remodeling chromatin and mediating histone acetylation and deubiquitination. Within the SAGA complex, participates in a subcomplex that specifically deubiquitinates histone H2B. The SAGA complex is recruited to specific gene promoters by activators, where it is required for transcription.</text>
</comment>
<evidence type="ECO:0000259" key="24">
    <source>
        <dbReference type="Pfam" id="PF00955"/>
    </source>
</evidence>
<dbReference type="GO" id="GO:0071819">
    <property type="term" value="C:DUBm complex"/>
    <property type="evidence" value="ECO:0007669"/>
    <property type="project" value="UniProtKB-UniRule"/>
</dbReference>
<dbReference type="FunFam" id="1.10.287.570:FF:000001">
    <property type="entry name" value="Anion exchange protein"/>
    <property type="match status" value="1"/>
</dbReference>
<feature type="transmembrane region" description="Helical" evidence="22">
    <location>
        <begin position="733"/>
        <end position="752"/>
    </location>
</feature>
<dbReference type="PROSITE" id="PS00219">
    <property type="entry name" value="ANION_EXCHANGER_1"/>
    <property type="match status" value="1"/>
</dbReference>
<dbReference type="GO" id="GO:0015106">
    <property type="term" value="F:bicarbonate transmembrane transporter activity"/>
    <property type="evidence" value="ECO:0007669"/>
    <property type="project" value="TreeGrafter"/>
</dbReference>
<comment type="similarity">
    <text evidence="3 22">Belongs to the anion exchanger (TC 2.A.31) family.</text>
</comment>
<keyword evidence="5" id="KW-1003">Cell membrane</keyword>
<reference evidence="26 27" key="1">
    <citation type="submission" date="2018-10" db="EMBL/GenBank/DDBJ databases">
        <title>Genome assembly for a Yunnan-Guizhou Plateau 3E fish, Anabarilius grahami (Regan), and its evolutionary and genetic applications.</title>
        <authorList>
            <person name="Jiang W."/>
        </authorList>
    </citation>
    <scope>NUCLEOTIDE SEQUENCE [LARGE SCALE GENOMIC DNA]</scope>
    <source>
        <strain evidence="26">AG-KIZ</strain>
        <tissue evidence="26">Muscle</tissue>
    </source>
</reference>
<dbReference type="Gene3D" id="1.10.287.570">
    <property type="entry name" value="Helical hairpin bin"/>
    <property type="match status" value="1"/>
</dbReference>
<evidence type="ECO:0000256" key="17">
    <source>
        <dbReference type="ARBA" id="ARBA00023163"/>
    </source>
</evidence>
<dbReference type="SUPFAM" id="SSF55804">
    <property type="entry name" value="Phoshotransferase/anion transport protein"/>
    <property type="match status" value="1"/>
</dbReference>
<dbReference type="PANTHER" id="PTHR11453">
    <property type="entry name" value="ANION EXCHANGE PROTEIN"/>
    <property type="match status" value="1"/>
</dbReference>
<evidence type="ECO:0000256" key="9">
    <source>
        <dbReference type="ARBA" id="ARBA00022771"/>
    </source>
</evidence>
<evidence type="ECO:0000256" key="19">
    <source>
        <dbReference type="ARBA" id="ARBA00049347"/>
    </source>
</evidence>
<comment type="subunit">
    <text evidence="20">Component of some SAGA transcription coactivator-HAT complexes. Within the SAGA complex, participates to a subcomplex of SAGA called the DUB module (deubiquitination module).</text>
</comment>
<evidence type="ECO:0000256" key="11">
    <source>
        <dbReference type="ARBA" id="ARBA00022853"/>
    </source>
</evidence>
<dbReference type="Pfam" id="PF00955">
    <property type="entry name" value="HCO3_cotransp"/>
    <property type="match status" value="1"/>
</dbReference>
<evidence type="ECO:0000256" key="3">
    <source>
        <dbReference type="ARBA" id="ARBA00010993"/>
    </source>
</evidence>
<feature type="transmembrane region" description="Helical" evidence="22">
    <location>
        <begin position="677"/>
        <end position="700"/>
    </location>
</feature>
<evidence type="ECO:0000256" key="16">
    <source>
        <dbReference type="ARBA" id="ARBA00023159"/>
    </source>
</evidence>
<dbReference type="GO" id="GO:0005452">
    <property type="term" value="F:solute:inorganic anion antiporter activity"/>
    <property type="evidence" value="ECO:0007669"/>
    <property type="project" value="InterPro"/>
</dbReference>
<evidence type="ECO:0000256" key="10">
    <source>
        <dbReference type="ARBA" id="ARBA00022833"/>
    </source>
</evidence>
<feature type="transmembrane region" description="Helical" evidence="22">
    <location>
        <begin position="437"/>
        <end position="458"/>
    </location>
</feature>
<feature type="transmembrane region" description="Helical" evidence="22">
    <location>
        <begin position="637"/>
        <end position="656"/>
    </location>
</feature>
<accession>A0A3N0Y466</accession>
<keyword evidence="16 20" id="KW-0010">Activator</keyword>
<feature type="region of interest" description="Disordered" evidence="23">
    <location>
        <begin position="306"/>
        <end position="327"/>
    </location>
</feature>
<dbReference type="GO" id="GO:0003713">
    <property type="term" value="F:transcription coactivator activity"/>
    <property type="evidence" value="ECO:0007669"/>
    <property type="project" value="UniProtKB-UniRule"/>
</dbReference>
<comment type="caution">
    <text evidence="26">The sequence shown here is derived from an EMBL/GenBank/DDBJ whole genome shotgun (WGS) entry which is preliminary data.</text>
</comment>
<dbReference type="InterPro" id="IPR016152">
    <property type="entry name" value="PTrfase/Anion_transptr"/>
</dbReference>
<feature type="compositionally biased region" description="Acidic residues" evidence="23">
    <location>
        <begin position="1086"/>
        <end position="1095"/>
    </location>
</feature>
<evidence type="ECO:0000313" key="27">
    <source>
        <dbReference type="Proteomes" id="UP000281406"/>
    </source>
</evidence>
<keyword evidence="17 20" id="KW-0804">Transcription</keyword>
<evidence type="ECO:0000256" key="4">
    <source>
        <dbReference type="ARBA" id="ARBA00022448"/>
    </source>
</evidence>
<dbReference type="PRINTS" id="PR01231">
    <property type="entry name" value="HCO3TRNSPORT"/>
</dbReference>
<evidence type="ECO:0000256" key="8">
    <source>
        <dbReference type="ARBA" id="ARBA00022723"/>
    </source>
</evidence>
<protein>
    <recommendedName>
        <fullName evidence="20">Ataxin-7-like protein 3</fullName>
    </recommendedName>
    <alternativeName>
        <fullName evidence="20">SAGA-associated factor 11 homolog</fullName>
    </alternativeName>
</protein>
<feature type="transmembrane region" description="Helical" evidence="22">
    <location>
        <begin position="546"/>
        <end position="564"/>
    </location>
</feature>
<feature type="transmembrane region" description="Helical" evidence="22">
    <location>
        <begin position="759"/>
        <end position="778"/>
    </location>
</feature>
<keyword evidence="18 20" id="KW-0539">Nucleus</keyword>
<dbReference type="GO" id="GO:0016323">
    <property type="term" value="C:basolateral plasma membrane"/>
    <property type="evidence" value="ECO:0007669"/>
    <property type="project" value="TreeGrafter"/>
</dbReference>
<proteinExistence type="inferred from homology"/>
<dbReference type="GO" id="GO:0006325">
    <property type="term" value="P:chromatin organization"/>
    <property type="evidence" value="ECO:0007669"/>
    <property type="project" value="UniProtKB-KW"/>
</dbReference>
<comment type="domain">
    <text evidence="20">The long N-terminal helix forms part of the 'assembly lobe' of the SAGA deubiquitination module.</text>
</comment>
<dbReference type="Gene3D" id="3.40.930.10">
    <property type="entry name" value="Mannitol-specific EII, Chain A"/>
    <property type="match status" value="1"/>
</dbReference>
<evidence type="ECO:0000256" key="2">
    <source>
        <dbReference type="ARBA" id="ARBA00004651"/>
    </source>
</evidence>